<keyword evidence="10" id="KW-1185">Reference proteome</keyword>
<accession>A0A833VYN9</accession>
<evidence type="ECO:0000313" key="10">
    <source>
        <dbReference type="Proteomes" id="UP000655588"/>
    </source>
</evidence>
<protein>
    <recommendedName>
        <fullName evidence="4">Nucleoporin NUP42</fullName>
    </recommendedName>
    <alternativeName>
        <fullName evidence="5">Nucleoporin-like protein 2</fullName>
    </alternativeName>
</protein>
<comment type="subcellular location">
    <subcellularLocation>
        <location evidence="1">Nucleus membrane</location>
        <topology evidence="1">Peripheral membrane protein</topology>
        <orientation evidence="1">Cytoplasmic side</orientation>
    </subcellularLocation>
</comment>
<dbReference type="PROSITE" id="PS50103">
    <property type="entry name" value="ZF_C3H1"/>
    <property type="match status" value="1"/>
</dbReference>
<evidence type="ECO:0000256" key="5">
    <source>
        <dbReference type="ARBA" id="ARBA00042384"/>
    </source>
</evidence>
<evidence type="ECO:0000256" key="2">
    <source>
        <dbReference type="ARBA" id="ARBA00023242"/>
    </source>
</evidence>
<keyword evidence="6" id="KW-0862">Zinc</keyword>
<keyword evidence="6" id="KW-0479">Metal-binding</keyword>
<evidence type="ECO:0000256" key="6">
    <source>
        <dbReference type="PROSITE-ProRule" id="PRU00723"/>
    </source>
</evidence>
<comment type="caution">
    <text evidence="9">The sequence shown here is derived from an EMBL/GenBank/DDBJ whole genome shotgun (WGS) entry which is preliminary data.</text>
</comment>
<name>A0A833VYN9_9HYME</name>
<reference evidence="9" key="1">
    <citation type="submission" date="2019-11" db="EMBL/GenBank/DDBJ databases">
        <title>The nuclear and mitochondrial genomes of Frieseomelitta varia - a highly eusocial stingless bee (Meliponini) with a permanently sterile worker caste.</title>
        <authorList>
            <person name="Freitas F.C.P."/>
            <person name="Lourenco A.P."/>
            <person name="Nunes F.M.F."/>
            <person name="Paschoal A.R."/>
            <person name="Abreu F.C.P."/>
            <person name="Barbin F.O."/>
            <person name="Bataglia L."/>
            <person name="Cardoso-Junior C.A.M."/>
            <person name="Cervoni M.S."/>
            <person name="Silva S.R."/>
            <person name="Dalarmi F."/>
            <person name="Del Lama M.A."/>
            <person name="Depintor T.S."/>
            <person name="Ferreira K.M."/>
            <person name="Goria P.S."/>
            <person name="Jaskot M.C."/>
            <person name="Lago D.C."/>
            <person name="Luna-Lucena D."/>
            <person name="Moda L.M."/>
            <person name="Nascimento L."/>
            <person name="Pedrino M."/>
            <person name="Rabico F.O."/>
            <person name="Sanches F.C."/>
            <person name="Santos D.E."/>
            <person name="Santos C.G."/>
            <person name="Vieira J."/>
            <person name="Lopes T.F."/>
            <person name="Barchuk A.R."/>
            <person name="Hartfelder K."/>
            <person name="Simoes Z.L.P."/>
            <person name="Bitondi M.M.G."/>
            <person name="Pinheiro D.G."/>
        </authorList>
    </citation>
    <scope>NUCLEOTIDE SEQUENCE</scope>
    <source>
        <strain evidence="9">USP_RPSP 00005682</strain>
        <tissue evidence="9">Whole individual</tissue>
    </source>
</reference>
<feature type="region of interest" description="Disordered" evidence="7">
    <location>
        <begin position="525"/>
        <end position="548"/>
    </location>
</feature>
<feature type="compositionally biased region" description="Low complexity" evidence="7">
    <location>
        <begin position="525"/>
        <end position="547"/>
    </location>
</feature>
<proteinExistence type="predicted"/>
<dbReference type="PANTHER" id="PTHR46527">
    <property type="entry name" value="NUCLEOPORIN-LIKE PROTEIN 2"/>
    <property type="match status" value="1"/>
</dbReference>
<sequence>MVVCKYYRQGNCRFGQYCQFEHINTFGANNKVDSYNEDEYIVVLVAKEMLNAERGGQWLLSCFAPLKDKPCIPGMEDLSPEEVRWEMYQAQNNGMVEQAKLHFQQLCRDMKAKRDAFKNPTRETLTKLKELLGTGHKNTRNDNASGKPSSFAFATPQLGLPSSTSSSNVFGNKTFGNQSNPFSGSFTSTSNTSIFGRSSITSNPVFGSTPTFGSNLGVFSGGTSTNTVFGGITNTSTFNTGQNTQTFGSSGSIFSGGTSQPVFGQPSIFGTNNQVNNVFARHQTSQTPISVFNSGATSSSSLFSGTSSQSNASMFAGAKTSTANPFSGSSNLQTTNSIFGSTPSTGAFSSPGIFSQPETPAFGGAPVFGGPSTFGNNSSSIFGEKPTFGSSSSIFGGSNAATPAFSSAQSTNAFGVTTSTPSGNIFGNAQGNTPPMSTSSASPFGVTSSTTTSPFATAVSQFEATSTAAFSTFGMNTGTATTASTSSTPFGTTNTGVTFGTSSTSSSPFTSTVFSDVKNSPFGPSVTSTTMTTNSFTPQEQQQQQQQITSPFGTFAQNQTFNTAAENGPFGKPTFGVTMTTTIISDDVYSLENQLTDDEKSMYLAEKFTFGKIPLKPPTKEIS</sequence>
<comment type="function">
    <text evidence="3">Required for the export of mRNAs containing poly(A) tails from the nucleus into the cytoplasm.</text>
</comment>
<dbReference type="GO" id="GO:0031965">
    <property type="term" value="C:nuclear membrane"/>
    <property type="evidence" value="ECO:0007669"/>
    <property type="project" value="UniProtKB-SubCell"/>
</dbReference>
<feature type="zinc finger region" description="C3H1-type" evidence="6">
    <location>
        <begin position="1"/>
        <end position="25"/>
    </location>
</feature>
<dbReference type="Proteomes" id="UP000655588">
    <property type="component" value="Unassembled WGS sequence"/>
</dbReference>
<evidence type="ECO:0000256" key="3">
    <source>
        <dbReference type="ARBA" id="ARBA00037262"/>
    </source>
</evidence>
<dbReference type="PANTHER" id="PTHR46527:SF1">
    <property type="entry name" value="NUCLEOPORIN NUP42"/>
    <property type="match status" value="1"/>
</dbReference>
<organism evidence="9 10">
    <name type="scientific">Frieseomelitta varia</name>
    <dbReference type="NCBI Taxonomy" id="561572"/>
    <lineage>
        <taxon>Eukaryota</taxon>
        <taxon>Metazoa</taxon>
        <taxon>Ecdysozoa</taxon>
        <taxon>Arthropoda</taxon>
        <taxon>Hexapoda</taxon>
        <taxon>Insecta</taxon>
        <taxon>Pterygota</taxon>
        <taxon>Neoptera</taxon>
        <taxon>Endopterygota</taxon>
        <taxon>Hymenoptera</taxon>
        <taxon>Apocrita</taxon>
        <taxon>Aculeata</taxon>
        <taxon>Apoidea</taxon>
        <taxon>Anthophila</taxon>
        <taxon>Apidae</taxon>
        <taxon>Frieseomelitta</taxon>
    </lineage>
</organism>
<dbReference type="InterPro" id="IPR051767">
    <property type="entry name" value="Nucleoporin_NUP42"/>
</dbReference>
<evidence type="ECO:0000256" key="7">
    <source>
        <dbReference type="SAM" id="MobiDB-lite"/>
    </source>
</evidence>
<evidence type="ECO:0000256" key="1">
    <source>
        <dbReference type="ARBA" id="ARBA00004335"/>
    </source>
</evidence>
<evidence type="ECO:0000256" key="4">
    <source>
        <dbReference type="ARBA" id="ARBA00039886"/>
    </source>
</evidence>
<dbReference type="OrthoDB" id="20729at2759"/>
<keyword evidence="6" id="KW-0863">Zinc-finger</keyword>
<feature type="domain" description="C3H1-type" evidence="8">
    <location>
        <begin position="1"/>
        <end position="25"/>
    </location>
</feature>
<evidence type="ECO:0000259" key="8">
    <source>
        <dbReference type="PROSITE" id="PS50103"/>
    </source>
</evidence>
<dbReference type="AlphaFoldDB" id="A0A833VYN9"/>
<keyword evidence="2" id="KW-0539">Nucleus</keyword>
<evidence type="ECO:0000313" key="9">
    <source>
        <dbReference type="EMBL" id="KAF3425204.1"/>
    </source>
</evidence>
<dbReference type="GO" id="GO:0008270">
    <property type="term" value="F:zinc ion binding"/>
    <property type="evidence" value="ECO:0007669"/>
    <property type="project" value="UniProtKB-KW"/>
</dbReference>
<gene>
    <name evidence="9" type="ORF">E2986_07270</name>
</gene>
<dbReference type="InterPro" id="IPR000571">
    <property type="entry name" value="Znf_CCCH"/>
</dbReference>
<dbReference type="EMBL" id="WNWW01000412">
    <property type="protein sequence ID" value="KAF3425204.1"/>
    <property type="molecule type" value="Genomic_DNA"/>
</dbReference>